<dbReference type="SUPFAM" id="SSF53756">
    <property type="entry name" value="UDP-Glycosyltransferase/glycogen phosphorylase"/>
    <property type="match status" value="1"/>
</dbReference>
<protein>
    <recommendedName>
        <fullName evidence="4">Glycosyl transferase family 1 domain-containing protein</fullName>
    </recommendedName>
</protein>
<dbReference type="Proteomes" id="UP000482960">
    <property type="component" value="Unassembled WGS sequence"/>
</dbReference>
<evidence type="ECO:0000256" key="3">
    <source>
        <dbReference type="ARBA" id="ARBA00022679"/>
    </source>
</evidence>
<feature type="domain" description="Glycosyl transferase family 1" evidence="4">
    <location>
        <begin position="102"/>
        <end position="260"/>
    </location>
</feature>
<dbReference type="GO" id="GO:0016757">
    <property type="term" value="F:glycosyltransferase activity"/>
    <property type="evidence" value="ECO:0007669"/>
    <property type="project" value="UniProtKB-KW"/>
</dbReference>
<evidence type="ECO:0000256" key="2">
    <source>
        <dbReference type="ARBA" id="ARBA00022676"/>
    </source>
</evidence>
<comment type="caution">
    <text evidence="5">The sequence shown here is derived from an EMBL/GenBank/DDBJ whole genome shotgun (WGS) entry which is preliminary data.</text>
</comment>
<dbReference type="AlphaFoldDB" id="A0A6V8L5K2"/>
<name>A0A6V8L5K2_9ACTN</name>
<keyword evidence="3" id="KW-0808">Transferase</keyword>
<dbReference type="PANTHER" id="PTHR12526">
    <property type="entry name" value="GLYCOSYLTRANSFERASE"/>
    <property type="match status" value="1"/>
</dbReference>
<dbReference type="EMBL" id="BLPG01000001">
    <property type="protein sequence ID" value="GFJ90288.1"/>
    <property type="molecule type" value="Genomic_DNA"/>
</dbReference>
<dbReference type="PANTHER" id="PTHR12526:SF640">
    <property type="entry name" value="COLANIC ACID BIOSYNTHESIS GLYCOSYLTRANSFERASE WCAL-RELATED"/>
    <property type="match status" value="1"/>
</dbReference>
<dbReference type="InterPro" id="IPR001296">
    <property type="entry name" value="Glyco_trans_1"/>
</dbReference>
<evidence type="ECO:0000259" key="4">
    <source>
        <dbReference type="Pfam" id="PF00534"/>
    </source>
</evidence>
<comment type="similarity">
    <text evidence="1">Belongs to the glycosyltransferase group 1 family. Glycosyltransferase 4 subfamily.</text>
</comment>
<organism evidence="5 6">
    <name type="scientific">Phytohabitans rumicis</name>
    <dbReference type="NCBI Taxonomy" id="1076125"/>
    <lineage>
        <taxon>Bacteria</taxon>
        <taxon>Bacillati</taxon>
        <taxon>Actinomycetota</taxon>
        <taxon>Actinomycetes</taxon>
        <taxon>Micromonosporales</taxon>
        <taxon>Micromonosporaceae</taxon>
    </lineage>
</organism>
<reference evidence="5 6" key="2">
    <citation type="submission" date="2020-03" db="EMBL/GenBank/DDBJ databases">
        <authorList>
            <person name="Ichikawa N."/>
            <person name="Kimura A."/>
            <person name="Kitahashi Y."/>
            <person name="Uohara A."/>
        </authorList>
    </citation>
    <scope>NUCLEOTIDE SEQUENCE [LARGE SCALE GENOMIC DNA]</scope>
    <source>
        <strain evidence="5 6">NBRC 108638</strain>
    </source>
</reference>
<evidence type="ECO:0000313" key="5">
    <source>
        <dbReference type="EMBL" id="GFJ90288.1"/>
    </source>
</evidence>
<dbReference type="Gene3D" id="3.40.50.2000">
    <property type="entry name" value="Glycogen Phosphorylase B"/>
    <property type="match status" value="2"/>
</dbReference>
<evidence type="ECO:0000256" key="1">
    <source>
        <dbReference type="ARBA" id="ARBA00009481"/>
    </source>
</evidence>
<keyword evidence="6" id="KW-1185">Reference proteome</keyword>
<dbReference type="Pfam" id="PF00534">
    <property type="entry name" value="Glycos_transf_1"/>
    <property type="match status" value="1"/>
</dbReference>
<keyword evidence="2" id="KW-0328">Glycosyltransferase</keyword>
<proteinExistence type="inferred from homology"/>
<accession>A0A6V8L5K2</accession>
<evidence type="ECO:0000313" key="6">
    <source>
        <dbReference type="Proteomes" id="UP000482960"/>
    </source>
</evidence>
<sequence length="293" mass="32416">MLVEYLDFADRWFDFLLRQSVRVWLRGHGVDFSARLTEQRWRDAYRRYELAAGIIVPSAVAADALTTLGLPAEKIHVVRYSVELPRPRPATTRDRSPDVRCVAVGRLVPKKAPLLLLEAFRDAASRHQNVVLDLVGDGPLMGEVRQYVDEHELTDRVHVHGRLPHSDTLALIRGADILLHHAVTSPQDGDTEGQPLAILEAMAAGLPVIATNHAGIPEAITDKVNGRLVAEHDVRAMTANLLELADDHAEQQRLGRAARKTIKERHGPDHARQVLLTLLGLAEAGTTARARAR</sequence>
<dbReference type="RefSeq" id="WP_246277966.1">
    <property type="nucleotide sequence ID" value="NZ_BLPG01000001.1"/>
</dbReference>
<dbReference type="CDD" id="cd03801">
    <property type="entry name" value="GT4_PimA-like"/>
    <property type="match status" value="1"/>
</dbReference>
<gene>
    <name evidence="5" type="ORF">Prum_039300</name>
</gene>
<reference evidence="5 6" key="1">
    <citation type="submission" date="2020-03" db="EMBL/GenBank/DDBJ databases">
        <title>Whole genome shotgun sequence of Phytohabitans rumicis NBRC 108638.</title>
        <authorList>
            <person name="Komaki H."/>
            <person name="Tamura T."/>
        </authorList>
    </citation>
    <scope>NUCLEOTIDE SEQUENCE [LARGE SCALE GENOMIC DNA]</scope>
    <source>
        <strain evidence="5 6">NBRC 108638</strain>
    </source>
</reference>